<dbReference type="EMBL" id="JADPRT010000020">
    <property type="protein sequence ID" value="MBF9073165.1"/>
    <property type="molecule type" value="Genomic_DNA"/>
</dbReference>
<proteinExistence type="predicted"/>
<evidence type="ECO:0000313" key="1">
    <source>
        <dbReference type="EMBL" id="MBF9073165.1"/>
    </source>
</evidence>
<dbReference type="Proteomes" id="UP000657385">
    <property type="component" value="Unassembled WGS sequence"/>
</dbReference>
<dbReference type="AlphaFoldDB" id="A0A931B8I2"/>
<dbReference type="RefSeq" id="WP_196198143.1">
    <property type="nucleotide sequence ID" value="NZ_JADPRT010000020.1"/>
</dbReference>
<keyword evidence="2" id="KW-1185">Reference proteome</keyword>
<reference evidence="1" key="1">
    <citation type="submission" date="2020-11" db="EMBL/GenBank/DDBJ databases">
        <title>Isolation and identification of active actinomycetes.</title>
        <authorList>
            <person name="Yu B."/>
        </authorList>
    </citation>
    <scope>NUCLEOTIDE SEQUENCE</scope>
    <source>
        <strain evidence="1">NEAU-YB345</strain>
    </source>
</reference>
<gene>
    <name evidence="1" type="ORF">I2501_34650</name>
</gene>
<comment type="caution">
    <text evidence="1">The sequence shown here is derived from an EMBL/GenBank/DDBJ whole genome shotgun (WGS) entry which is preliminary data.</text>
</comment>
<organism evidence="1 2">
    <name type="scientific">Streptacidiphilus fuscans</name>
    <dbReference type="NCBI Taxonomy" id="2789292"/>
    <lineage>
        <taxon>Bacteria</taxon>
        <taxon>Bacillati</taxon>
        <taxon>Actinomycetota</taxon>
        <taxon>Actinomycetes</taxon>
        <taxon>Kitasatosporales</taxon>
        <taxon>Streptomycetaceae</taxon>
        <taxon>Streptacidiphilus</taxon>
    </lineage>
</organism>
<accession>A0A931B8I2</accession>
<sequence length="52" mass="5720">MTLPLPSDHGLRTPDLSNVWERRILVGRLHDSLTADPLDNALGDRASSQLAQ</sequence>
<protein>
    <submittedName>
        <fullName evidence="1">Uncharacterized protein</fullName>
    </submittedName>
</protein>
<evidence type="ECO:0000313" key="2">
    <source>
        <dbReference type="Proteomes" id="UP000657385"/>
    </source>
</evidence>
<name>A0A931B8I2_9ACTN</name>